<dbReference type="EMBL" id="PGTM01000014">
    <property type="protein sequence ID" value="PJF37128.1"/>
    <property type="molecule type" value="Genomic_DNA"/>
</dbReference>
<dbReference type="PROSITE" id="PS51318">
    <property type="entry name" value="TAT"/>
    <property type="match status" value="1"/>
</dbReference>
<gene>
    <name evidence="2" type="ORF">CUN49_01955</name>
</gene>
<organism evidence="2 3">
    <name type="scientific">Candidatus Thermofonsia Clade 1 bacterium</name>
    <dbReference type="NCBI Taxonomy" id="2364210"/>
    <lineage>
        <taxon>Bacteria</taxon>
        <taxon>Bacillati</taxon>
        <taxon>Chloroflexota</taxon>
        <taxon>Candidatus Thermofontia</taxon>
        <taxon>Candidatus Thermofonsia Clade 1</taxon>
    </lineage>
</organism>
<dbReference type="AlphaFoldDB" id="A0A2M8PHV3"/>
<sequence>MMLTRRQFLQRASALAALLGMAHSHEAATSASLAALICGATLGVPPEAALLGRLFKTAEVRAKPQPSAKVVKQLPAQSLQPILGVSADGWWYQLADGYLPRQAMQPILPYVPPPQPCALCKGYYEVIAPSTTLRDACTPYARINGSYPFGTVFYVHDWLIDDKHQAWYALTKTADGSGFLSWANALHFRLWLPQPSPLKEPTLWLDGPQQMLSLYDGEAFIGSTAIHAAPLPRGSAKLQLGLPCTSAAEAPYLHLWQMLLYLPLGKPVPLYGANWHNHFGTPSASRAVELPVLAARHLYTLLSGTGLTEFPVVIT</sequence>
<accession>A0A2M8PHV3</accession>
<name>A0A2M8PHV3_9CHLR</name>
<reference evidence="2 3" key="1">
    <citation type="submission" date="2017-11" db="EMBL/GenBank/DDBJ databases">
        <title>Evolution of Phototrophy in the Chloroflexi Phylum Driven by Horizontal Gene Transfer.</title>
        <authorList>
            <person name="Ward L.M."/>
            <person name="Hemp J."/>
            <person name="Shih P.M."/>
            <person name="Mcglynn S.E."/>
            <person name="Fischer W."/>
        </authorList>
    </citation>
    <scope>NUCLEOTIDE SEQUENCE [LARGE SCALE GENOMIC DNA]</scope>
    <source>
        <strain evidence="2">JP3_13</strain>
    </source>
</reference>
<comment type="caution">
    <text evidence="2">The sequence shown here is derived from an EMBL/GenBank/DDBJ whole genome shotgun (WGS) entry which is preliminary data.</text>
</comment>
<dbReference type="Proteomes" id="UP000229681">
    <property type="component" value="Unassembled WGS sequence"/>
</dbReference>
<evidence type="ECO:0000313" key="3">
    <source>
        <dbReference type="Proteomes" id="UP000229681"/>
    </source>
</evidence>
<evidence type="ECO:0000256" key="1">
    <source>
        <dbReference type="SAM" id="SignalP"/>
    </source>
</evidence>
<dbReference type="InterPro" id="IPR006311">
    <property type="entry name" value="TAT_signal"/>
</dbReference>
<feature type="chain" id="PRO_5014941789" description="Twin-arginine translocation signal domain-containing protein" evidence="1">
    <location>
        <begin position="28"/>
        <end position="315"/>
    </location>
</feature>
<feature type="signal peptide" evidence="1">
    <location>
        <begin position="1"/>
        <end position="27"/>
    </location>
</feature>
<evidence type="ECO:0008006" key="4">
    <source>
        <dbReference type="Google" id="ProtNLM"/>
    </source>
</evidence>
<proteinExistence type="predicted"/>
<dbReference type="InterPro" id="IPR019546">
    <property type="entry name" value="TAT_signal_bac_arc"/>
</dbReference>
<keyword evidence="1" id="KW-0732">Signal</keyword>
<evidence type="ECO:0000313" key="2">
    <source>
        <dbReference type="EMBL" id="PJF37128.1"/>
    </source>
</evidence>
<protein>
    <recommendedName>
        <fullName evidence="4">Twin-arginine translocation signal domain-containing protein</fullName>
    </recommendedName>
</protein>
<dbReference type="NCBIfam" id="TIGR01409">
    <property type="entry name" value="TAT_signal_seq"/>
    <property type="match status" value="1"/>
</dbReference>